<keyword evidence="2 5" id="KW-0812">Transmembrane</keyword>
<feature type="transmembrane region" description="Helical" evidence="5">
    <location>
        <begin position="114"/>
        <end position="131"/>
    </location>
</feature>
<feature type="compositionally biased region" description="Polar residues" evidence="6">
    <location>
        <begin position="955"/>
        <end position="965"/>
    </location>
</feature>
<gene>
    <name evidence="7" type="ORF">FO059_13635</name>
</gene>
<dbReference type="AlphaFoldDB" id="A0A516X514"/>
<feature type="region of interest" description="Disordered" evidence="6">
    <location>
        <begin position="906"/>
        <end position="970"/>
    </location>
</feature>
<dbReference type="GO" id="GO:0005576">
    <property type="term" value="C:extracellular region"/>
    <property type="evidence" value="ECO:0007669"/>
    <property type="project" value="TreeGrafter"/>
</dbReference>
<protein>
    <recommendedName>
        <fullName evidence="5">UPF0182 protein FO059_13635</fullName>
    </recommendedName>
</protein>
<dbReference type="HAMAP" id="MF_01600">
    <property type="entry name" value="UPF0182"/>
    <property type="match status" value="1"/>
</dbReference>
<dbReference type="InterPro" id="IPR005372">
    <property type="entry name" value="UPF0182"/>
</dbReference>
<keyword evidence="4 5" id="KW-0472">Membrane</keyword>
<name>A0A516X514_9ACTN</name>
<dbReference type="GO" id="GO:0005886">
    <property type="term" value="C:plasma membrane"/>
    <property type="evidence" value="ECO:0007669"/>
    <property type="project" value="UniProtKB-SubCell"/>
</dbReference>
<reference evidence="7 8" key="1">
    <citation type="submission" date="2019-07" db="EMBL/GenBank/DDBJ databases">
        <title>Tomitella cavernea sp. nov., an actinomycete isolated from soil.</title>
        <authorList>
            <person name="Cheng J."/>
        </authorList>
    </citation>
    <scope>NUCLEOTIDE SEQUENCE [LARGE SCALE GENOMIC DNA]</scope>
    <source>
        <strain evidence="7 8">HY188</strain>
    </source>
</reference>
<feature type="transmembrane region" description="Helical" evidence="5">
    <location>
        <begin position="173"/>
        <end position="195"/>
    </location>
</feature>
<evidence type="ECO:0000256" key="4">
    <source>
        <dbReference type="ARBA" id="ARBA00023136"/>
    </source>
</evidence>
<dbReference type="OrthoDB" id="9763654at2"/>
<feature type="compositionally biased region" description="Pro residues" evidence="6">
    <location>
        <begin position="926"/>
        <end position="939"/>
    </location>
</feature>
<evidence type="ECO:0000313" key="8">
    <source>
        <dbReference type="Proteomes" id="UP000317344"/>
    </source>
</evidence>
<dbReference type="PANTHER" id="PTHR39344:SF1">
    <property type="entry name" value="UPF0182 PROTEIN SLL1060"/>
    <property type="match status" value="1"/>
</dbReference>
<dbReference type="Proteomes" id="UP000317344">
    <property type="component" value="Chromosome"/>
</dbReference>
<sequence length="992" mass="108561">MSVRPPGSVPRLSRRSKILIGIGVALIVLLLVGPRLIDTYISWEWFKNLGFSSVYSTVLWTRIITFLVVGLVVGGIIFAAIVLAYRMRPVFVPMAGEHDVLARYRALVMSRRKTFGLAVPVLVGLISGLVAQSDWQMIQLFLHAKPFDESMNDPQFDKNIGFYAFELPFIKFVLTWLFVALIVSFFASLVTHYLFGGIRLAGRSGNLTRAARAQLAIIAGVFLLLKAVAYWFDRYSLLSSTDKYPMFTGAGYTDINAVLPSKMILLAIAVICAAVFFAAIVLRDLRIPALATALMVFSSVIIGAVYPLVVEQFSVKPNAAQKESEYIKRNITATRDAYGITDANVDYVDYAGVGTQSPKDVPADRTTVENLRLLDPNIISPTFTQQMQLKNFYGFPKTLNIDRYKVDGELRDFIVAARELNPQSLTGNQTDWINKHTVYTHGNGFVAAQANTIRTGGDGDGDAGGYPVYQVSDLSTKPTIPALEVDNPRVYFGELISNASDDYAIVGAAGDEPREYDSETGERYTYDGAGGVSVGNWFNRLAFAVKYTERNFLFSDAIGDDSKILFNRDPRDRVKKVAPWLTTDTSAYPAVIDGKMKWIVDAYTTLENYPYAQRSSLAGLMSDSIDAATGRPLPQKEVSYIRNSVKATVDAFDGTVTLYQVDENDPVLNTWMDVFPGVVKPESAISPDLRAHFRYPEDLFKVQREMLAKYHVDDPNEFFTNNAFWSVPSDPTVDTDANQPPYYVLRGNPETAEPQFDLTSPMRGYQREFLSAYISVSSDPKDYGQFTVLTLPTDTQTQGPGQMQNSMTSDSKVSQDVALLGQTNTLKFGNLLTLPIADGGILYVEPLYTEQKSTSGNSFPRLSRVLMSYTDPNGVVKVGYAPSASEALSQIFGPGVANLATREVDEGGAPVEPAPGGDQSGGGSPSPSPTPTPTPPPPARGDEQAAVQGIDSALKNMQSAQSSGNFGDYGKALDNLQKAIENYEKVTGNTGG</sequence>
<evidence type="ECO:0000256" key="3">
    <source>
        <dbReference type="ARBA" id="ARBA00022989"/>
    </source>
</evidence>
<evidence type="ECO:0000256" key="2">
    <source>
        <dbReference type="ARBA" id="ARBA00022692"/>
    </source>
</evidence>
<feature type="transmembrane region" description="Helical" evidence="5">
    <location>
        <begin position="289"/>
        <end position="309"/>
    </location>
</feature>
<reference evidence="7 8" key="2">
    <citation type="submission" date="2019-07" db="EMBL/GenBank/DDBJ databases">
        <authorList>
            <person name="Huang Y."/>
        </authorList>
    </citation>
    <scope>NUCLEOTIDE SEQUENCE [LARGE SCALE GENOMIC DNA]</scope>
    <source>
        <strain evidence="7 8">HY188</strain>
    </source>
</reference>
<keyword evidence="8" id="KW-1185">Reference proteome</keyword>
<dbReference type="NCBIfam" id="NF009097">
    <property type="entry name" value="PRK12438.1"/>
    <property type="match status" value="1"/>
</dbReference>
<accession>A0A516X514</accession>
<feature type="transmembrane region" description="Helical" evidence="5">
    <location>
        <begin position="57"/>
        <end position="85"/>
    </location>
</feature>
<keyword evidence="1 5" id="KW-1003">Cell membrane</keyword>
<feature type="compositionally biased region" description="Low complexity" evidence="6">
    <location>
        <begin position="907"/>
        <end position="917"/>
    </location>
</feature>
<feature type="transmembrane region" description="Helical" evidence="5">
    <location>
        <begin position="263"/>
        <end position="282"/>
    </location>
</feature>
<evidence type="ECO:0000256" key="6">
    <source>
        <dbReference type="SAM" id="MobiDB-lite"/>
    </source>
</evidence>
<proteinExistence type="inferred from homology"/>
<feature type="transmembrane region" description="Helical" evidence="5">
    <location>
        <begin position="215"/>
        <end position="232"/>
    </location>
</feature>
<dbReference type="NCBIfam" id="NF000825">
    <property type="entry name" value="PRK00068.1"/>
    <property type="match status" value="1"/>
</dbReference>
<evidence type="ECO:0000313" key="7">
    <source>
        <dbReference type="EMBL" id="QDQ98159.1"/>
    </source>
</evidence>
<dbReference type="RefSeq" id="WP_143909559.1">
    <property type="nucleotide sequence ID" value="NZ_CP041765.1"/>
</dbReference>
<dbReference type="Pfam" id="PF03699">
    <property type="entry name" value="UPF0182"/>
    <property type="match status" value="1"/>
</dbReference>
<comment type="similarity">
    <text evidence="5">Belongs to the UPF0182 family.</text>
</comment>
<feature type="transmembrane region" description="Helical" evidence="5">
    <location>
        <begin position="18"/>
        <end position="37"/>
    </location>
</feature>
<evidence type="ECO:0000256" key="5">
    <source>
        <dbReference type="HAMAP-Rule" id="MF_01600"/>
    </source>
</evidence>
<dbReference type="EMBL" id="CP041765">
    <property type="protein sequence ID" value="QDQ98159.1"/>
    <property type="molecule type" value="Genomic_DNA"/>
</dbReference>
<organism evidence="7 8">
    <name type="scientific">Tomitella fengzijianii</name>
    <dbReference type="NCBI Taxonomy" id="2597660"/>
    <lineage>
        <taxon>Bacteria</taxon>
        <taxon>Bacillati</taxon>
        <taxon>Actinomycetota</taxon>
        <taxon>Actinomycetes</taxon>
        <taxon>Mycobacteriales</taxon>
        <taxon>Tomitella</taxon>
    </lineage>
</organism>
<keyword evidence="3 5" id="KW-1133">Transmembrane helix</keyword>
<comment type="subcellular location">
    <subcellularLocation>
        <location evidence="5">Cell membrane</location>
        <topology evidence="5">Multi-pass membrane protein</topology>
    </subcellularLocation>
</comment>
<dbReference type="PANTHER" id="PTHR39344">
    <property type="entry name" value="UPF0182 PROTEIN SLL1060"/>
    <property type="match status" value="1"/>
</dbReference>
<dbReference type="KEGG" id="toy:FO059_13635"/>
<evidence type="ECO:0000256" key="1">
    <source>
        <dbReference type="ARBA" id="ARBA00022475"/>
    </source>
</evidence>